<dbReference type="EMBL" id="KN837115">
    <property type="protein sequence ID" value="KIJ44837.1"/>
    <property type="molecule type" value="Genomic_DNA"/>
</dbReference>
<organism evidence="1 2">
    <name type="scientific">Sphaerobolus stellatus (strain SS14)</name>
    <dbReference type="NCBI Taxonomy" id="990650"/>
    <lineage>
        <taxon>Eukaryota</taxon>
        <taxon>Fungi</taxon>
        <taxon>Dikarya</taxon>
        <taxon>Basidiomycota</taxon>
        <taxon>Agaricomycotina</taxon>
        <taxon>Agaricomycetes</taxon>
        <taxon>Phallomycetidae</taxon>
        <taxon>Geastrales</taxon>
        <taxon>Sphaerobolaceae</taxon>
        <taxon>Sphaerobolus</taxon>
    </lineage>
</organism>
<dbReference type="Proteomes" id="UP000054279">
    <property type="component" value="Unassembled WGS sequence"/>
</dbReference>
<proteinExistence type="predicted"/>
<evidence type="ECO:0000313" key="1">
    <source>
        <dbReference type="EMBL" id="KIJ44837.1"/>
    </source>
</evidence>
<name>A0A0C9VR31_SPHS4</name>
<gene>
    <name evidence="1" type="ORF">M422DRAFT_30278</name>
</gene>
<reference evidence="1 2" key="1">
    <citation type="submission" date="2014-06" db="EMBL/GenBank/DDBJ databases">
        <title>Evolutionary Origins and Diversification of the Mycorrhizal Mutualists.</title>
        <authorList>
            <consortium name="DOE Joint Genome Institute"/>
            <consortium name="Mycorrhizal Genomics Consortium"/>
            <person name="Kohler A."/>
            <person name="Kuo A."/>
            <person name="Nagy L.G."/>
            <person name="Floudas D."/>
            <person name="Copeland A."/>
            <person name="Barry K.W."/>
            <person name="Cichocki N."/>
            <person name="Veneault-Fourrey C."/>
            <person name="LaButti K."/>
            <person name="Lindquist E.A."/>
            <person name="Lipzen A."/>
            <person name="Lundell T."/>
            <person name="Morin E."/>
            <person name="Murat C."/>
            <person name="Riley R."/>
            <person name="Ohm R."/>
            <person name="Sun H."/>
            <person name="Tunlid A."/>
            <person name="Henrissat B."/>
            <person name="Grigoriev I.V."/>
            <person name="Hibbett D.S."/>
            <person name="Martin F."/>
        </authorList>
    </citation>
    <scope>NUCLEOTIDE SEQUENCE [LARGE SCALE GENOMIC DNA]</scope>
    <source>
        <strain evidence="1 2">SS14</strain>
    </source>
</reference>
<evidence type="ECO:0000313" key="2">
    <source>
        <dbReference type="Proteomes" id="UP000054279"/>
    </source>
</evidence>
<dbReference type="HOGENOM" id="CLU_3107954_0_0_1"/>
<dbReference type="AlphaFoldDB" id="A0A0C9VR31"/>
<sequence>MLKLSTRSLSSCIRYLYHLNTSKQAHDVDMLHFNLSHLSPCVPPYPFLIVL</sequence>
<accession>A0A0C9VR31</accession>
<protein>
    <submittedName>
        <fullName evidence="1">Uncharacterized protein</fullName>
    </submittedName>
</protein>
<keyword evidence="2" id="KW-1185">Reference proteome</keyword>